<accession>A0AAV5F5K0</accession>
<feature type="coiled-coil region" evidence="1">
    <location>
        <begin position="236"/>
        <end position="287"/>
    </location>
</feature>
<evidence type="ECO:0000313" key="2">
    <source>
        <dbReference type="EMBL" id="GJN29521.1"/>
    </source>
</evidence>
<organism evidence="2 3">
    <name type="scientific">Eleusine coracana subsp. coracana</name>
    <dbReference type="NCBI Taxonomy" id="191504"/>
    <lineage>
        <taxon>Eukaryota</taxon>
        <taxon>Viridiplantae</taxon>
        <taxon>Streptophyta</taxon>
        <taxon>Embryophyta</taxon>
        <taxon>Tracheophyta</taxon>
        <taxon>Spermatophyta</taxon>
        <taxon>Magnoliopsida</taxon>
        <taxon>Liliopsida</taxon>
        <taxon>Poales</taxon>
        <taxon>Poaceae</taxon>
        <taxon>PACMAD clade</taxon>
        <taxon>Chloridoideae</taxon>
        <taxon>Cynodonteae</taxon>
        <taxon>Eleusininae</taxon>
        <taxon>Eleusine</taxon>
    </lineage>
</organism>
<dbReference type="EMBL" id="BQKI01000081">
    <property type="protein sequence ID" value="GJN29521.1"/>
    <property type="molecule type" value="Genomic_DNA"/>
</dbReference>
<dbReference type="Proteomes" id="UP001054889">
    <property type="component" value="Unassembled WGS sequence"/>
</dbReference>
<dbReference type="AlphaFoldDB" id="A0AAV5F5K0"/>
<evidence type="ECO:0000256" key="1">
    <source>
        <dbReference type="SAM" id="Coils"/>
    </source>
</evidence>
<reference evidence="2" key="2">
    <citation type="submission" date="2021-12" db="EMBL/GenBank/DDBJ databases">
        <title>Resequencing data analysis of finger millet.</title>
        <authorList>
            <person name="Hatakeyama M."/>
            <person name="Aluri S."/>
            <person name="Balachadran M.T."/>
            <person name="Sivarajan S.R."/>
            <person name="Poveda L."/>
            <person name="Shimizu-Inatsugi R."/>
            <person name="Schlapbach R."/>
            <person name="Sreeman S.M."/>
            <person name="Shimizu K.K."/>
        </authorList>
    </citation>
    <scope>NUCLEOTIDE SEQUENCE</scope>
</reference>
<reference evidence="2" key="1">
    <citation type="journal article" date="2018" name="DNA Res.">
        <title>Multiple hybrid de novo genome assembly of finger millet, an orphan allotetraploid crop.</title>
        <authorList>
            <person name="Hatakeyama M."/>
            <person name="Aluri S."/>
            <person name="Balachadran M.T."/>
            <person name="Sivarajan S.R."/>
            <person name="Patrignani A."/>
            <person name="Gruter S."/>
            <person name="Poveda L."/>
            <person name="Shimizu-Inatsugi R."/>
            <person name="Baeten J."/>
            <person name="Francoijs K.J."/>
            <person name="Nataraja K.N."/>
            <person name="Reddy Y.A.N."/>
            <person name="Phadnis S."/>
            <person name="Ravikumar R.L."/>
            <person name="Schlapbach R."/>
            <person name="Sreeman S.M."/>
            <person name="Shimizu K.K."/>
        </authorList>
    </citation>
    <scope>NUCLEOTIDE SEQUENCE</scope>
</reference>
<comment type="caution">
    <text evidence="2">The sequence shown here is derived from an EMBL/GenBank/DDBJ whole genome shotgun (WGS) entry which is preliminary data.</text>
</comment>
<keyword evidence="3" id="KW-1185">Reference proteome</keyword>
<name>A0AAV5F5K0_ELECO</name>
<protein>
    <submittedName>
        <fullName evidence="2">Uncharacterized protein</fullName>
    </submittedName>
</protein>
<sequence length="537" mass="61469">MPKPFDEQMHDDVDEEALRRRRRCLLERFMASFGPASRFAYDLMKAQSRPCILYTMKVSVKKAQISWSHRSNRRFSPARRAFPIPLCRAVEDDQIEPVAQRSSVPGEPDQLGILSGTNDPEYYLLDLYRERDVIRKEGSSVPWTEVAMIRGLPGGCGITVTSHIDQLVVRLHDIIFCLPTPASTVDIRFTEHWFRLPAGWTEERVYAEEGVHFVDIAGLVETLVKKLYLMSQQEEQEMGKRKRETEEERARRLEEEKAMLKLQEEERNKIRQRKKEEERKMKEMAARPPVYSLEWDTFMRNISEVRSVTMARSYSKFEMFMNSKKEVSCKDVGQEGLSDMLQRVEDGEFVLPISGSATAFGILAFVEGYCIAGTLGHGPKIGYVMDQSGCTMSSMLMASRSASKILTIEALVDKIDMLLDDGLIMSCGSGVAVDIHCDDISSSELLTTDWRHHILCKNIDGEGITSFSTLLVHLKKKLRLHLTEEDLRIYSLSVVDEEEEESEDPAEEWRKHRACFPAKPKQELPEVELFGCSLFDN</sequence>
<evidence type="ECO:0000313" key="3">
    <source>
        <dbReference type="Proteomes" id="UP001054889"/>
    </source>
</evidence>
<proteinExistence type="predicted"/>
<keyword evidence="1" id="KW-0175">Coiled coil</keyword>
<gene>
    <name evidence="2" type="primary">gb17747</name>
    <name evidence="2" type="ORF">PR202_gb17747</name>
</gene>